<keyword evidence="4" id="KW-0472">Membrane</keyword>
<dbReference type="Pfam" id="PF10099">
    <property type="entry name" value="RskA_C"/>
    <property type="match status" value="1"/>
</dbReference>
<evidence type="ECO:0000256" key="1">
    <source>
        <dbReference type="ARBA" id="ARBA00023015"/>
    </source>
</evidence>
<feature type="compositionally biased region" description="Low complexity" evidence="3">
    <location>
        <begin position="85"/>
        <end position="97"/>
    </location>
</feature>
<sequence>MEHTDPAMLAELALGEPSAEEAVRARRHVRECERCAAELEALERVVSAARGASPADAPVAPPDGVWEAVAAELGLGKGREEEAADGAPAARPGAEPRIPQPQPEPQPSESVTVGPAPQARPAGRTDGRPGHVPGPAGGPQQAPAAPPRLPAQARPSRTRRSALLLAAAALAVGAALGSSATWWAMDRETAVVAAGERSVLGPLAVKRAEGTAQVADREGGARLLRISVDGLPPTKGYFEVWLMDRSHTRLVSLGTLGPDGSAVLPLPDNVDFAEYTLVDVSDQPFNGSPEHSGRSVVRGPLRL</sequence>
<keyword evidence="1" id="KW-0805">Transcription regulation</keyword>
<dbReference type="Gene3D" id="1.10.10.1320">
    <property type="entry name" value="Anti-sigma factor, zinc-finger domain"/>
    <property type="match status" value="1"/>
</dbReference>
<reference evidence="7" key="1">
    <citation type="journal article" date="2019" name="Int. J. Syst. Evol. Microbiol.">
        <title>The Global Catalogue of Microorganisms (GCM) 10K type strain sequencing project: providing services to taxonomists for standard genome sequencing and annotation.</title>
        <authorList>
            <consortium name="The Broad Institute Genomics Platform"/>
            <consortium name="The Broad Institute Genome Sequencing Center for Infectious Disease"/>
            <person name="Wu L."/>
            <person name="Ma J."/>
        </authorList>
    </citation>
    <scope>NUCLEOTIDE SEQUENCE [LARGE SCALE GENOMIC DNA]</scope>
    <source>
        <strain evidence="7">JCM 6307</strain>
    </source>
</reference>
<evidence type="ECO:0000313" key="6">
    <source>
        <dbReference type="EMBL" id="GAA2477320.1"/>
    </source>
</evidence>
<proteinExistence type="predicted"/>
<protein>
    <recommendedName>
        <fullName evidence="5">Anti-sigma K factor RskA C-terminal domain-containing protein</fullName>
    </recommendedName>
</protein>
<feature type="transmembrane region" description="Helical" evidence="4">
    <location>
        <begin position="162"/>
        <end position="185"/>
    </location>
</feature>
<dbReference type="Proteomes" id="UP001501358">
    <property type="component" value="Unassembled WGS sequence"/>
</dbReference>
<evidence type="ECO:0000256" key="2">
    <source>
        <dbReference type="ARBA" id="ARBA00023163"/>
    </source>
</evidence>
<evidence type="ECO:0000256" key="3">
    <source>
        <dbReference type="SAM" id="MobiDB-lite"/>
    </source>
</evidence>
<dbReference type="EMBL" id="BAAATA010000005">
    <property type="protein sequence ID" value="GAA2477320.1"/>
    <property type="molecule type" value="Genomic_DNA"/>
</dbReference>
<gene>
    <name evidence="6" type="ORF">GCM10010406_11830</name>
</gene>
<organism evidence="6 7">
    <name type="scientific">Streptomyces thermolineatus</name>
    <dbReference type="NCBI Taxonomy" id="44033"/>
    <lineage>
        <taxon>Bacteria</taxon>
        <taxon>Bacillati</taxon>
        <taxon>Actinomycetota</taxon>
        <taxon>Actinomycetes</taxon>
        <taxon>Kitasatosporales</taxon>
        <taxon>Streptomycetaceae</taxon>
        <taxon>Streptomyces</taxon>
    </lineage>
</organism>
<keyword evidence="2" id="KW-0804">Transcription</keyword>
<accession>A0ABP5Y9N7</accession>
<evidence type="ECO:0000313" key="7">
    <source>
        <dbReference type="Proteomes" id="UP001501358"/>
    </source>
</evidence>
<feature type="region of interest" description="Disordered" evidence="3">
    <location>
        <begin position="79"/>
        <end position="157"/>
    </location>
</feature>
<dbReference type="RefSeq" id="WP_344382047.1">
    <property type="nucleotide sequence ID" value="NZ_BAAATA010000005.1"/>
</dbReference>
<keyword evidence="7" id="KW-1185">Reference proteome</keyword>
<feature type="compositionally biased region" description="Low complexity" evidence="3">
    <location>
        <begin position="130"/>
        <end position="143"/>
    </location>
</feature>
<comment type="caution">
    <text evidence="6">The sequence shown here is derived from an EMBL/GenBank/DDBJ whole genome shotgun (WGS) entry which is preliminary data.</text>
</comment>
<evidence type="ECO:0000256" key="4">
    <source>
        <dbReference type="SAM" id="Phobius"/>
    </source>
</evidence>
<name>A0ABP5Y9N7_9ACTN</name>
<feature type="domain" description="Anti-sigma K factor RskA C-terminal" evidence="5">
    <location>
        <begin position="164"/>
        <end position="293"/>
    </location>
</feature>
<feature type="region of interest" description="Disordered" evidence="3">
    <location>
        <begin position="283"/>
        <end position="303"/>
    </location>
</feature>
<keyword evidence="4" id="KW-1133">Transmembrane helix</keyword>
<dbReference type="InterPro" id="IPR018764">
    <property type="entry name" value="RskA_C"/>
</dbReference>
<dbReference type="InterPro" id="IPR041916">
    <property type="entry name" value="Anti_sigma_zinc_sf"/>
</dbReference>
<keyword evidence="4" id="KW-0812">Transmembrane</keyword>
<evidence type="ECO:0000259" key="5">
    <source>
        <dbReference type="Pfam" id="PF10099"/>
    </source>
</evidence>